<reference evidence="2" key="1">
    <citation type="submission" date="2023-03" db="UniProtKB">
        <authorList>
            <consortium name="EnsemblPlants"/>
        </authorList>
    </citation>
    <scope>IDENTIFICATION</scope>
</reference>
<feature type="region of interest" description="Disordered" evidence="1">
    <location>
        <begin position="1"/>
        <end position="51"/>
    </location>
</feature>
<protein>
    <submittedName>
        <fullName evidence="2">Uncharacterized protein</fullName>
    </submittedName>
</protein>
<feature type="compositionally biased region" description="Polar residues" evidence="1">
    <location>
        <begin position="1"/>
        <end position="12"/>
    </location>
</feature>
<proteinExistence type="predicted"/>
<organism evidence="2">
    <name type="scientific">Cucumis melo</name>
    <name type="common">Muskmelon</name>
    <dbReference type="NCBI Taxonomy" id="3656"/>
    <lineage>
        <taxon>Eukaryota</taxon>
        <taxon>Viridiplantae</taxon>
        <taxon>Streptophyta</taxon>
        <taxon>Embryophyta</taxon>
        <taxon>Tracheophyta</taxon>
        <taxon>Spermatophyta</taxon>
        <taxon>Magnoliopsida</taxon>
        <taxon>eudicotyledons</taxon>
        <taxon>Gunneridae</taxon>
        <taxon>Pentapetalae</taxon>
        <taxon>rosids</taxon>
        <taxon>fabids</taxon>
        <taxon>Cucurbitales</taxon>
        <taxon>Cucurbitaceae</taxon>
        <taxon>Benincaseae</taxon>
        <taxon>Cucumis</taxon>
    </lineage>
</organism>
<dbReference type="AlphaFoldDB" id="A0A9I9DR16"/>
<dbReference type="Gramene" id="MELO3C022666.2.1">
    <property type="protein sequence ID" value="MELO3C022666.2.1"/>
    <property type="gene ID" value="MELO3C022666.2"/>
</dbReference>
<accession>A0A9I9DR16</accession>
<name>A0A9I9DR16_CUCME</name>
<evidence type="ECO:0000256" key="1">
    <source>
        <dbReference type="SAM" id="MobiDB-lite"/>
    </source>
</evidence>
<feature type="compositionally biased region" description="Basic residues" evidence="1">
    <location>
        <begin position="42"/>
        <end position="51"/>
    </location>
</feature>
<dbReference type="EnsemblPlants" id="MELO3C022666.2.1">
    <property type="protein sequence ID" value="MELO3C022666.2.1"/>
    <property type="gene ID" value="MELO3C022666.2"/>
</dbReference>
<evidence type="ECO:0000313" key="2">
    <source>
        <dbReference type="EnsemblPlants" id="MELO3C022666.2.1"/>
    </source>
</evidence>
<sequence>MVNKPKGQSSKMINKLKVDRPKRSPNQKTDNIEEDQQAQSRSFKKVNKPKD</sequence>